<dbReference type="VEuPathDB" id="ToxoDB:EMWEY_00040510"/>
<keyword evidence="2 5" id="KW-0808">Transferase</keyword>
<dbReference type="EMBL" id="HG722069">
    <property type="protein sequence ID" value="CDJ61373.1"/>
    <property type="molecule type" value="Genomic_DNA"/>
</dbReference>
<dbReference type="GeneID" id="25338037"/>
<evidence type="ECO:0000256" key="2">
    <source>
        <dbReference type="ARBA" id="ARBA00022679"/>
    </source>
</evidence>
<reference evidence="7" key="1">
    <citation type="submission" date="2013-10" db="EMBL/GenBank/DDBJ databases">
        <title>Genomic analysis of the causative agents of coccidiosis in chickens.</title>
        <authorList>
            <person name="Reid A.J."/>
            <person name="Blake D."/>
            <person name="Billington K."/>
            <person name="Browne H."/>
            <person name="Dunn M."/>
            <person name="Hung S."/>
            <person name="Kawahara F."/>
            <person name="Miranda-Saavedra D."/>
            <person name="Mourier T."/>
            <person name="Nagra H."/>
            <person name="Otto T.D."/>
            <person name="Rawlings N."/>
            <person name="Sanchez A."/>
            <person name="Sanders M."/>
            <person name="Subramaniam C."/>
            <person name="Tay Y."/>
            <person name="Dear P."/>
            <person name="Doerig C."/>
            <person name="Gruber A."/>
            <person name="Parkinson J."/>
            <person name="Shirley M."/>
            <person name="Wan K.L."/>
            <person name="Berriman M."/>
            <person name="Tomley F."/>
            <person name="Pain A."/>
        </authorList>
    </citation>
    <scope>NUCLEOTIDE SEQUENCE [LARGE SCALE GENOMIC DNA]</scope>
    <source>
        <strain evidence="7">Weybridge</strain>
    </source>
</reference>
<reference evidence="7" key="2">
    <citation type="submission" date="2013-10" db="EMBL/GenBank/DDBJ databases">
        <authorList>
            <person name="Aslett M."/>
        </authorList>
    </citation>
    <scope>NUCLEOTIDE SEQUENCE [LARGE SCALE GENOMIC DNA]</scope>
    <source>
        <strain evidence="7">Weybridge</strain>
    </source>
</reference>
<feature type="region of interest" description="Disordered" evidence="6">
    <location>
        <begin position="275"/>
        <end position="325"/>
    </location>
</feature>
<keyword evidence="8" id="KW-1185">Reference proteome</keyword>
<dbReference type="PANTHER" id="PTHR11088">
    <property type="entry name" value="TRNA DIMETHYLALLYLTRANSFERASE"/>
    <property type="match status" value="1"/>
</dbReference>
<dbReference type="Proteomes" id="UP000030763">
    <property type="component" value="Unassembled WGS sequence"/>
</dbReference>
<proteinExistence type="inferred from homology"/>
<dbReference type="PANTHER" id="PTHR11088:SF89">
    <property type="entry name" value="TRNA DIMETHYLALLYLTRANSFERASE"/>
    <property type="match status" value="1"/>
</dbReference>
<evidence type="ECO:0000256" key="5">
    <source>
        <dbReference type="RuleBase" id="RU003785"/>
    </source>
</evidence>
<dbReference type="GO" id="GO:0052381">
    <property type="term" value="F:tRNA dimethylallyltransferase activity"/>
    <property type="evidence" value="ECO:0007669"/>
    <property type="project" value="InterPro"/>
</dbReference>
<dbReference type="InterPro" id="IPR039657">
    <property type="entry name" value="Dimethylallyltransferase"/>
</dbReference>
<dbReference type="InterPro" id="IPR027417">
    <property type="entry name" value="P-loop_NTPase"/>
</dbReference>
<evidence type="ECO:0000313" key="7">
    <source>
        <dbReference type="EMBL" id="CDJ61373.1"/>
    </source>
</evidence>
<dbReference type="Gene3D" id="3.40.50.300">
    <property type="entry name" value="P-loop containing nucleotide triphosphate hydrolases"/>
    <property type="match status" value="1"/>
</dbReference>
<evidence type="ECO:0000256" key="3">
    <source>
        <dbReference type="ARBA" id="ARBA00022741"/>
    </source>
</evidence>
<dbReference type="GO" id="GO:0005739">
    <property type="term" value="C:mitochondrion"/>
    <property type="evidence" value="ECO:0007669"/>
    <property type="project" value="TreeGrafter"/>
</dbReference>
<comment type="similarity">
    <text evidence="1 5">Belongs to the IPP transferase family.</text>
</comment>
<keyword evidence="3 5" id="KW-0547">Nucleotide-binding</keyword>
<dbReference type="SUPFAM" id="SSF52540">
    <property type="entry name" value="P-loop containing nucleoside triphosphate hydrolases"/>
    <property type="match status" value="2"/>
</dbReference>
<gene>
    <name evidence="7" type="ORF">EMWEY_00040510</name>
</gene>
<accession>U6ME85</accession>
<dbReference type="GO" id="GO:0005524">
    <property type="term" value="F:ATP binding"/>
    <property type="evidence" value="ECO:0007669"/>
    <property type="project" value="UniProtKB-KW"/>
</dbReference>
<dbReference type="GO" id="GO:0006400">
    <property type="term" value="P:tRNA modification"/>
    <property type="evidence" value="ECO:0007669"/>
    <property type="project" value="TreeGrafter"/>
</dbReference>
<dbReference type="Pfam" id="PF01715">
    <property type="entry name" value="IPPT"/>
    <property type="match status" value="1"/>
</dbReference>
<dbReference type="InterPro" id="IPR018022">
    <property type="entry name" value="IPT"/>
</dbReference>
<evidence type="ECO:0000256" key="1">
    <source>
        <dbReference type="ARBA" id="ARBA00005842"/>
    </source>
</evidence>
<dbReference type="HAMAP" id="MF_00185">
    <property type="entry name" value="IPP_trans"/>
    <property type="match status" value="1"/>
</dbReference>
<keyword evidence="4 5" id="KW-0067">ATP-binding</keyword>
<sequence length="475" mass="53283">MAAQESSTPPPKVLFIIGPTGVGKSRLALDICLKLREEGINAEIVSADSMQVYKGCDIATAKATAAERQAVPHHLLDVCTPQEAFSAADYLKAAKQTIQTLSEEGKLPVVVGGTQLYIQLLLWQSAVDLSLQKQNTNQTNANKIREALEAKTNEELVEILRQIDIKRAQQLHPHDRRRIIRSIELTQEFGVPHSEVMKGENKDNLRHVFILGIWPQYSLFTTDIMSMQYDACIFWLDLRDREALEKRLRQRLEKMCQEGLLDEVRWVAEQLQLRSWPPETTGGPRGPIEWPDSPSEGATLGEGRHPSPTWSDSCNPEAHETKKREGLRGGVLQGIGYKEFFPLVLPGANRGAVSDASPSGHSSELFSESLKACLELVVLRSLQYARQQRKWIRNKFLIRRKNVPLYFFETTDGLRISGLELRACGIGLRALSPDFLAGKSFSEDLEFAAAKQMPEVLKLRENTSENDEDAHHGRG</sequence>
<dbReference type="OMA" id="KWIRNKF"/>
<dbReference type="NCBIfam" id="TIGR00174">
    <property type="entry name" value="miaA"/>
    <property type="match status" value="1"/>
</dbReference>
<evidence type="ECO:0000256" key="4">
    <source>
        <dbReference type="ARBA" id="ARBA00022840"/>
    </source>
</evidence>
<dbReference type="AlphaFoldDB" id="U6ME85"/>
<dbReference type="RefSeq" id="XP_013338023.1">
    <property type="nucleotide sequence ID" value="XM_013482569.1"/>
</dbReference>
<organism evidence="7 8">
    <name type="scientific">Eimeria maxima</name>
    <name type="common">Coccidian parasite</name>
    <dbReference type="NCBI Taxonomy" id="5804"/>
    <lineage>
        <taxon>Eukaryota</taxon>
        <taxon>Sar</taxon>
        <taxon>Alveolata</taxon>
        <taxon>Apicomplexa</taxon>
        <taxon>Conoidasida</taxon>
        <taxon>Coccidia</taxon>
        <taxon>Eucoccidiorida</taxon>
        <taxon>Eimeriorina</taxon>
        <taxon>Eimeriidae</taxon>
        <taxon>Eimeria</taxon>
    </lineage>
</organism>
<name>U6ME85_EIMMA</name>
<protein>
    <submittedName>
        <fullName evidence="7">tRNA delta(2)-isopentenylpyrophosphate transferase, putative</fullName>
    </submittedName>
</protein>
<evidence type="ECO:0000256" key="6">
    <source>
        <dbReference type="SAM" id="MobiDB-lite"/>
    </source>
</evidence>
<dbReference type="Gene3D" id="1.10.20.140">
    <property type="match status" value="1"/>
</dbReference>
<dbReference type="OrthoDB" id="775260at2759"/>
<evidence type="ECO:0000313" key="8">
    <source>
        <dbReference type="Proteomes" id="UP000030763"/>
    </source>
</evidence>